<dbReference type="PROSITE" id="PS50884">
    <property type="entry name" value="ZF_DOF_2"/>
    <property type="match status" value="1"/>
</dbReference>
<name>A0A0D9VEC7_9ORYZ</name>
<dbReference type="InterPro" id="IPR045174">
    <property type="entry name" value="Dof"/>
</dbReference>
<feature type="domain" description="Dof-type" evidence="10">
    <location>
        <begin position="52"/>
        <end position="106"/>
    </location>
</feature>
<dbReference type="HOGENOM" id="CLU_058543_0_0_1"/>
<dbReference type="EnsemblPlants" id="LPERR02G09180.1">
    <property type="protein sequence ID" value="LPERR02G09180.1"/>
    <property type="gene ID" value="LPERR02G09180"/>
</dbReference>
<evidence type="ECO:0000259" key="10">
    <source>
        <dbReference type="PROSITE" id="PS50884"/>
    </source>
</evidence>
<evidence type="ECO:0000256" key="9">
    <source>
        <dbReference type="RuleBase" id="RU369094"/>
    </source>
</evidence>
<dbReference type="AlphaFoldDB" id="A0A0D9VEC7"/>
<dbReference type="GO" id="GO:0008270">
    <property type="term" value="F:zinc ion binding"/>
    <property type="evidence" value="ECO:0007669"/>
    <property type="project" value="UniProtKB-KW"/>
</dbReference>
<evidence type="ECO:0000313" key="12">
    <source>
        <dbReference type="Proteomes" id="UP000032180"/>
    </source>
</evidence>
<keyword evidence="6 9" id="KW-0804">Transcription</keyword>
<dbReference type="Gramene" id="LPERR02G09180.1">
    <property type="protein sequence ID" value="LPERR02G09180.1"/>
    <property type="gene ID" value="LPERR02G09180"/>
</dbReference>
<keyword evidence="3 9" id="KW-0862">Zinc</keyword>
<dbReference type="Proteomes" id="UP000032180">
    <property type="component" value="Chromosome 2"/>
</dbReference>
<keyword evidence="12" id="KW-1185">Reference proteome</keyword>
<sequence length="372" mass="36964">MASGKMVVVVEGKLAAKSSKKVQIVDEAVLAEQRRAEEAAREVEEEMKKSTPECPRCKSCKTKFCYFNNYSVAQPRYFCRDCRRYWTMGGALRNVPIGGGCRKVRRSSSSAASSSAAAAAQTAAAAPVVVAAPPVSSPPPPAMPSLSAAISNLLQTEPMVAPCSDFPNVLPTFVSTGYEHADGDHLSQGSFGNFGGGNLAPAMSAGAVAVGGVTSSSLMEMLRAIGGGIFEVGSSSNAGAGGVYYPPAGNGMMAPLFTGSLMQQGMQGLFTGGATNNAIAGGGGGVINNPGEEGGVMGWPAPAIGAGAEEENHAGDVGGDVMKEDTGASSSGGGGGAGCYGWNTGGAAAGGSGGAGAAPWQGLIDGSAAAMM</sequence>
<dbReference type="PANTHER" id="PTHR31992:SF316">
    <property type="entry name" value="DOF ZINC FINGER PROTEIN DOF1.2"/>
    <property type="match status" value="1"/>
</dbReference>
<keyword evidence="2 8" id="KW-0863">Zinc-finger</keyword>
<protein>
    <recommendedName>
        <fullName evidence="9">Dof zinc finger protein</fullName>
    </recommendedName>
</protein>
<reference evidence="12" key="2">
    <citation type="submission" date="2013-12" db="EMBL/GenBank/DDBJ databases">
        <authorList>
            <person name="Yu Y."/>
            <person name="Lee S."/>
            <person name="de Baynast K."/>
            <person name="Wissotski M."/>
            <person name="Liu L."/>
            <person name="Talag J."/>
            <person name="Goicoechea J."/>
            <person name="Angelova A."/>
            <person name="Jetty R."/>
            <person name="Kudrna D."/>
            <person name="Golser W."/>
            <person name="Rivera L."/>
            <person name="Zhang J."/>
            <person name="Wing R."/>
        </authorList>
    </citation>
    <scope>NUCLEOTIDE SEQUENCE</scope>
</reference>
<dbReference type="Pfam" id="PF02701">
    <property type="entry name" value="Zn_ribbon_Dof"/>
    <property type="match status" value="1"/>
</dbReference>
<organism evidence="11 12">
    <name type="scientific">Leersia perrieri</name>
    <dbReference type="NCBI Taxonomy" id="77586"/>
    <lineage>
        <taxon>Eukaryota</taxon>
        <taxon>Viridiplantae</taxon>
        <taxon>Streptophyta</taxon>
        <taxon>Embryophyta</taxon>
        <taxon>Tracheophyta</taxon>
        <taxon>Spermatophyta</taxon>
        <taxon>Magnoliopsida</taxon>
        <taxon>Liliopsida</taxon>
        <taxon>Poales</taxon>
        <taxon>Poaceae</taxon>
        <taxon>BOP clade</taxon>
        <taxon>Oryzoideae</taxon>
        <taxon>Oryzeae</taxon>
        <taxon>Oryzinae</taxon>
        <taxon>Leersia</taxon>
    </lineage>
</organism>
<evidence type="ECO:0000256" key="4">
    <source>
        <dbReference type="ARBA" id="ARBA00023015"/>
    </source>
</evidence>
<evidence type="ECO:0000256" key="5">
    <source>
        <dbReference type="ARBA" id="ARBA00023125"/>
    </source>
</evidence>
<comment type="subcellular location">
    <subcellularLocation>
        <location evidence="8 9">Nucleus</location>
    </subcellularLocation>
</comment>
<dbReference type="GO" id="GO:0003677">
    <property type="term" value="F:DNA binding"/>
    <property type="evidence" value="ECO:0007669"/>
    <property type="project" value="UniProtKB-UniRule"/>
</dbReference>
<comment type="function">
    <text evidence="9">Transcription factor that binds specifically to a 5'-AA[AG]G-3' consensus core sequence.</text>
</comment>
<evidence type="ECO:0000256" key="6">
    <source>
        <dbReference type="ARBA" id="ARBA00023163"/>
    </source>
</evidence>
<keyword evidence="5 8" id="KW-0238">DNA-binding</keyword>
<keyword evidence="1 9" id="KW-0479">Metal-binding</keyword>
<keyword evidence="4 9" id="KW-0805">Transcription regulation</keyword>
<evidence type="ECO:0000256" key="7">
    <source>
        <dbReference type="ARBA" id="ARBA00023242"/>
    </source>
</evidence>
<accession>A0A0D9VEC7</accession>
<dbReference type="InterPro" id="IPR003851">
    <property type="entry name" value="Znf_Dof"/>
</dbReference>
<dbReference type="eggNOG" id="ENOG502RB9Y">
    <property type="taxonomic scope" value="Eukaryota"/>
</dbReference>
<evidence type="ECO:0000256" key="1">
    <source>
        <dbReference type="ARBA" id="ARBA00022723"/>
    </source>
</evidence>
<keyword evidence="7 8" id="KW-0539">Nucleus</keyword>
<evidence type="ECO:0000313" key="11">
    <source>
        <dbReference type="EnsemblPlants" id="LPERR02G09180.1"/>
    </source>
</evidence>
<dbReference type="PROSITE" id="PS01361">
    <property type="entry name" value="ZF_DOF_1"/>
    <property type="match status" value="1"/>
</dbReference>
<evidence type="ECO:0000256" key="3">
    <source>
        <dbReference type="ARBA" id="ARBA00022833"/>
    </source>
</evidence>
<dbReference type="GO" id="GO:0003700">
    <property type="term" value="F:DNA-binding transcription factor activity"/>
    <property type="evidence" value="ECO:0007669"/>
    <property type="project" value="UniProtKB-UniRule"/>
</dbReference>
<dbReference type="STRING" id="77586.A0A0D9VEC7"/>
<dbReference type="PANTHER" id="PTHR31992">
    <property type="entry name" value="DOF ZINC FINGER PROTEIN DOF1.4-RELATED"/>
    <property type="match status" value="1"/>
</dbReference>
<evidence type="ECO:0000256" key="8">
    <source>
        <dbReference type="PROSITE-ProRule" id="PRU00071"/>
    </source>
</evidence>
<reference evidence="11 12" key="1">
    <citation type="submission" date="2012-08" db="EMBL/GenBank/DDBJ databases">
        <title>Oryza genome evolution.</title>
        <authorList>
            <person name="Wing R.A."/>
        </authorList>
    </citation>
    <scope>NUCLEOTIDE SEQUENCE</scope>
</reference>
<evidence type="ECO:0000256" key="2">
    <source>
        <dbReference type="ARBA" id="ARBA00022771"/>
    </source>
</evidence>
<reference evidence="11" key="3">
    <citation type="submission" date="2015-04" db="UniProtKB">
        <authorList>
            <consortium name="EnsemblPlants"/>
        </authorList>
    </citation>
    <scope>IDENTIFICATION</scope>
</reference>
<proteinExistence type="predicted"/>
<dbReference type="GO" id="GO:0005634">
    <property type="term" value="C:nucleus"/>
    <property type="evidence" value="ECO:0007669"/>
    <property type="project" value="UniProtKB-SubCell"/>
</dbReference>